<proteinExistence type="predicted"/>
<sequence>MEMIQQKVIIFATFIHLIIAGKTFNNFGQQVPQETPFNIVDVHHGQQRCFSICTYSQRCMAFLIKTKPDGSGGFICQFYDRSVRMLNMAISSVTGVTFYSIYVNLNSCADYYKAGYRKNDLYEVKFSNGTMEHAQCYLEYKDCWDWQHNHQHGDVYVTREIALPSRLVKVRCFGSWTLLQKRTKAGGTVDFQRTWQEYKQGFGKMEENEFWLGNQIIHEMTNRGIGYKIYIWAKNFNGAKGHASYTNFRVGPESDSYRLECATAPTFGQNALYNGNRFTTFDRDNDQFQSGNCAAYQDLSGGFWYSSCGGFYPNGQYIPYKDPSKINGIVWNAWINKQENLQNMEIRIDRMS</sequence>
<evidence type="ECO:0000256" key="1">
    <source>
        <dbReference type="SAM" id="SignalP"/>
    </source>
</evidence>
<dbReference type="InterPro" id="IPR050373">
    <property type="entry name" value="Fibrinogen_C-term_domain"/>
</dbReference>
<dbReference type="Gene3D" id="4.10.530.10">
    <property type="entry name" value="Gamma-fibrinogen Carboxyl Terminal Fragment, domain 2"/>
    <property type="match status" value="1"/>
</dbReference>
<dbReference type="InterPro" id="IPR036056">
    <property type="entry name" value="Fibrinogen-like_C"/>
</dbReference>
<dbReference type="PROSITE" id="PS51406">
    <property type="entry name" value="FIBRINOGEN_C_2"/>
    <property type="match status" value="1"/>
</dbReference>
<dbReference type="SMART" id="SM00186">
    <property type="entry name" value="FBG"/>
    <property type="match status" value="1"/>
</dbReference>
<dbReference type="InterPro" id="IPR014716">
    <property type="entry name" value="Fibrinogen_a/b/g_C_1"/>
</dbReference>
<dbReference type="Gene3D" id="3.90.215.10">
    <property type="entry name" value="Gamma Fibrinogen, chain A, domain 1"/>
    <property type="match status" value="1"/>
</dbReference>
<dbReference type="Proteomes" id="UP000594262">
    <property type="component" value="Unplaced"/>
</dbReference>
<dbReference type="RefSeq" id="XP_066912479.1">
    <property type="nucleotide sequence ID" value="XM_067056378.1"/>
</dbReference>
<reference evidence="3" key="1">
    <citation type="submission" date="2021-01" db="UniProtKB">
        <authorList>
            <consortium name="EnsemblMetazoa"/>
        </authorList>
    </citation>
    <scope>IDENTIFICATION</scope>
</reference>
<evidence type="ECO:0000259" key="2">
    <source>
        <dbReference type="PROSITE" id="PS51406"/>
    </source>
</evidence>
<organism evidence="3 4">
    <name type="scientific">Clytia hemisphaerica</name>
    <dbReference type="NCBI Taxonomy" id="252671"/>
    <lineage>
        <taxon>Eukaryota</taxon>
        <taxon>Metazoa</taxon>
        <taxon>Cnidaria</taxon>
        <taxon>Hydrozoa</taxon>
        <taxon>Hydroidolina</taxon>
        <taxon>Leptothecata</taxon>
        <taxon>Obeliida</taxon>
        <taxon>Clytiidae</taxon>
        <taxon>Clytia</taxon>
    </lineage>
</organism>
<accession>A0A7M5XBH3</accession>
<dbReference type="GeneID" id="136799660"/>
<dbReference type="SUPFAM" id="SSF56496">
    <property type="entry name" value="Fibrinogen C-terminal domain-like"/>
    <property type="match status" value="1"/>
</dbReference>
<dbReference type="AlphaFoldDB" id="A0A7M5XBH3"/>
<feature type="chain" id="PRO_5029560257" description="Fibrinogen C-terminal domain-containing protein" evidence="1">
    <location>
        <begin position="21"/>
        <end position="352"/>
    </location>
</feature>
<feature type="domain" description="Fibrinogen C-terminal" evidence="2">
    <location>
        <begin position="134"/>
        <end position="352"/>
    </location>
</feature>
<dbReference type="GO" id="GO:0005615">
    <property type="term" value="C:extracellular space"/>
    <property type="evidence" value="ECO:0007669"/>
    <property type="project" value="TreeGrafter"/>
</dbReference>
<keyword evidence="4" id="KW-1185">Reference proteome</keyword>
<name>A0A7M5XBH3_9CNID</name>
<feature type="signal peptide" evidence="1">
    <location>
        <begin position="1"/>
        <end position="20"/>
    </location>
</feature>
<evidence type="ECO:0000313" key="3">
    <source>
        <dbReference type="EnsemblMetazoa" id="CLYHEMP020276.1"/>
    </source>
</evidence>
<protein>
    <recommendedName>
        <fullName evidence="2">Fibrinogen C-terminal domain-containing protein</fullName>
    </recommendedName>
</protein>
<dbReference type="Pfam" id="PF00147">
    <property type="entry name" value="Fibrinogen_C"/>
    <property type="match status" value="1"/>
</dbReference>
<keyword evidence="1" id="KW-0732">Signal</keyword>
<dbReference type="InterPro" id="IPR002181">
    <property type="entry name" value="Fibrinogen_a/b/g_C_dom"/>
</dbReference>
<evidence type="ECO:0000313" key="4">
    <source>
        <dbReference type="Proteomes" id="UP000594262"/>
    </source>
</evidence>
<dbReference type="EnsemblMetazoa" id="CLYHEMT020276.1">
    <property type="protein sequence ID" value="CLYHEMP020276.1"/>
    <property type="gene ID" value="CLYHEMG020276"/>
</dbReference>
<dbReference type="PANTHER" id="PTHR19143">
    <property type="entry name" value="FIBRINOGEN/TENASCIN/ANGIOPOEITIN"/>
    <property type="match status" value="1"/>
</dbReference>